<comment type="caution">
    <text evidence="1">The sequence shown here is derived from an EMBL/GenBank/DDBJ whole genome shotgun (WGS) entry which is preliminary data.</text>
</comment>
<dbReference type="CDD" id="cd09272">
    <property type="entry name" value="RNase_HI_RT_Ty1"/>
    <property type="match status" value="1"/>
</dbReference>
<evidence type="ECO:0000313" key="1">
    <source>
        <dbReference type="EMBL" id="TPX51980.1"/>
    </source>
</evidence>
<dbReference type="STRING" id="109895.A0A507DM63"/>
<organism evidence="1 2">
    <name type="scientific">Powellomyces hirtus</name>
    <dbReference type="NCBI Taxonomy" id="109895"/>
    <lineage>
        <taxon>Eukaryota</taxon>
        <taxon>Fungi</taxon>
        <taxon>Fungi incertae sedis</taxon>
        <taxon>Chytridiomycota</taxon>
        <taxon>Chytridiomycota incertae sedis</taxon>
        <taxon>Chytridiomycetes</taxon>
        <taxon>Spizellomycetales</taxon>
        <taxon>Powellomycetaceae</taxon>
        <taxon>Powellomyces</taxon>
    </lineage>
</organism>
<dbReference type="PANTHER" id="PTHR11439">
    <property type="entry name" value="GAG-POL-RELATED RETROTRANSPOSON"/>
    <property type="match status" value="1"/>
</dbReference>
<evidence type="ECO:0000313" key="2">
    <source>
        <dbReference type="Proteomes" id="UP000318582"/>
    </source>
</evidence>
<sequence length="81" mass="9235">MVLTQACKEASWLRQLLIELGYPQGLPCKIYEDNQGCVALARNSTSHARTKHINIRHHFIHEAIVNQQVDLEYCPTKDMGS</sequence>
<dbReference type="PANTHER" id="PTHR11439:SF483">
    <property type="entry name" value="PEPTIDE SYNTHASE GLIP-LIKE, PUTATIVE (AFU_ORTHOLOGUE AFUA_3G12920)-RELATED"/>
    <property type="match status" value="1"/>
</dbReference>
<keyword evidence="2" id="KW-1185">Reference proteome</keyword>
<dbReference type="Proteomes" id="UP000318582">
    <property type="component" value="Unassembled WGS sequence"/>
</dbReference>
<reference evidence="1 2" key="1">
    <citation type="journal article" date="2019" name="Sci. Rep.">
        <title>Comparative genomics of chytrid fungi reveal insights into the obligate biotrophic and pathogenic lifestyle of Synchytrium endobioticum.</title>
        <authorList>
            <person name="van de Vossenberg B.T.L.H."/>
            <person name="Warris S."/>
            <person name="Nguyen H.D.T."/>
            <person name="van Gent-Pelzer M.P.E."/>
            <person name="Joly D.L."/>
            <person name="van de Geest H.C."/>
            <person name="Bonants P.J.M."/>
            <person name="Smith D.S."/>
            <person name="Levesque C.A."/>
            <person name="van der Lee T.A.J."/>
        </authorList>
    </citation>
    <scope>NUCLEOTIDE SEQUENCE [LARGE SCALE GENOMIC DNA]</scope>
    <source>
        <strain evidence="1 2">CBS 809.83</strain>
    </source>
</reference>
<gene>
    <name evidence="1" type="ORF">PhCBS80983_g06535</name>
</gene>
<dbReference type="EMBL" id="QEAQ01000478">
    <property type="protein sequence ID" value="TPX51980.1"/>
    <property type="molecule type" value="Genomic_DNA"/>
</dbReference>
<proteinExistence type="predicted"/>
<name>A0A507DM63_9FUNG</name>
<accession>A0A507DM63</accession>
<dbReference type="AlphaFoldDB" id="A0A507DM63"/>
<protein>
    <submittedName>
        <fullName evidence="1">Uncharacterized protein</fullName>
    </submittedName>
</protein>